<dbReference type="OrthoDB" id="82247at2"/>
<dbReference type="GO" id="GO:0006260">
    <property type="term" value="P:DNA replication"/>
    <property type="evidence" value="ECO:0007669"/>
    <property type="project" value="UniProtKB-KW"/>
</dbReference>
<reference evidence="4 5" key="1">
    <citation type="submission" date="2019-07" db="EMBL/GenBank/DDBJ databases">
        <title>Complete Genome Sequence of Leptotrichia hofstadii Strain JCM16775.</title>
        <authorList>
            <person name="Watanabe S."/>
            <person name="Cui L."/>
        </authorList>
    </citation>
    <scope>NUCLEOTIDE SEQUENCE [LARGE SCALE GENOMIC DNA]</scope>
    <source>
        <strain evidence="4 5">JCM16775</strain>
        <plasmid evidence="5">pjcm16775-3 dna</plasmid>
    </source>
</reference>
<dbReference type="Pfam" id="PF01446">
    <property type="entry name" value="Rep_1"/>
    <property type="match status" value="1"/>
</dbReference>
<gene>
    <name evidence="4" type="ORF">JCM16775_p3004</name>
</gene>
<geneLocation type="plasmid" evidence="5">
    <name>pjcm16775-3 dna</name>
</geneLocation>
<evidence type="ECO:0000256" key="1">
    <source>
        <dbReference type="ARBA" id="ARBA00008909"/>
    </source>
</evidence>
<comment type="similarity">
    <text evidence="1">Belongs to the Gram-positive plasmids replication protein type 1 family.</text>
</comment>
<accession>A0A510JKG6</accession>
<dbReference type="EMBL" id="AP019826">
    <property type="protein sequence ID" value="BBM39809.1"/>
    <property type="molecule type" value="Genomic_DNA"/>
</dbReference>
<evidence type="ECO:0000256" key="2">
    <source>
        <dbReference type="ARBA" id="ARBA00022705"/>
    </source>
</evidence>
<sequence>MKSKSRQVEEILQKLEKKQLTKEKLEQLGLKHFSEKTLQRIHDCGNFIQSVLTADESTGKVVKANRCMNRFCPICLATRSRKQGFALGVILETLRENYDYKFLFLTLTVPNVPGHELIKELQKQYESLKRFIQRKQFKNISKGYVRKTEITYNPNRNDFHPHIHMLIAVDENYFTRENYVKQETWLEIWKKCKRDDSITQVHIKKANEESFRELAKYEAKDLEYLNYGEEVFDVFFKALKGRKTLTFNGCFQEHKKLFELGEFDDYIEKDDNYYELTSFHSYENHFKKYKHLETREMTKEELEDFNDMGIMDEEILED</sequence>
<proteinExistence type="inferred from homology"/>
<dbReference type="InterPro" id="IPR000989">
    <property type="entry name" value="Rep"/>
</dbReference>
<protein>
    <submittedName>
        <fullName evidence="4">Replication protein</fullName>
    </submittedName>
</protein>
<dbReference type="KEGG" id="lhf:JCM16775_p3004"/>
<organism evidence="4 5">
    <name type="scientific">Leptotrichia hofstadii</name>
    <dbReference type="NCBI Taxonomy" id="157688"/>
    <lineage>
        <taxon>Bacteria</taxon>
        <taxon>Fusobacteriati</taxon>
        <taxon>Fusobacteriota</taxon>
        <taxon>Fusobacteriia</taxon>
        <taxon>Fusobacteriales</taxon>
        <taxon>Leptotrichiaceae</taxon>
        <taxon>Leptotrichia</taxon>
    </lineage>
</organism>
<keyword evidence="2" id="KW-0235">DNA replication</keyword>
<dbReference type="GO" id="GO:0003677">
    <property type="term" value="F:DNA binding"/>
    <property type="evidence" value="ECO:0007669"/>
    <property type="project" value="InterPro"/>
</dbReference>
<evidence type="ECO:0000313" key="5">
    <source>
        <dbReference type="Proteomes" id="UP000321892"/>
    </source>
</evidence>
<keyword evidence="4" id="KW-0614">Plasmid</keyword>
<dbReference type="Proteomes" id="UP000321892">
    <property type="component" value="Plasmid pjcm16775-3 dna"/>
</dbReference>
<evidence type="ECO:0000313" key="4">
    <source>
        <dbReference type="EMBL" id="BBM39809.1"/>
    </source>
</evidence>
<keyword evidence="3" id="KW-0175">Coiled coil</keyword>
<name>A0A510JKG6_9FUSO</name>
<feature type="coiled-coil region" evidence="3">
    <location>
        <begin position="1"/>
        <end position="28"/>
    </location>
</feature>
<dbReference type="RefSeq" id="WP_026745123.1">
    <property type="nucleotide sequence ID" value="NZ_AP019826.1"/>
</dbReference>
<evidence type="ECO:0000256" key="3">
    <source>
        <dbReference type="SAM" id="Coils"/>
    </source>
</evidence>
<dbReference type="AlphaFoldDB" id="A0A510JKG6"/>
<keyword evidence="5" id="KW-1185">Reference proteome</keyword>